<feature type="domain" description="Solute-binding protein family 3/N-terminal" evidence="3">
    <location>
        <begin position="32"/>
        <end position="275"/>
    </location>
</feature>
<dbReference type="SUPFAM" id="SSF53850">
    <property type="entry name" value="Periplasmic binding protein-like II"/>
    <property type="match status" value="1"/>
</dbReference>
<dbReference type="STRING" id="1318466.BN85404190"/>
<proteinExistence type="predicted"/>
<name>U4KRA7_ALTPJ</name>
<dbReference type="Gene3D" id="3.40.190.10">
    <property type="entry name" value="Periplasmic binding protein-like II"/>
    <property type="match status" value="2"/>
</dbReference>
<dbReference type="EMBL" id="FO681347">
    <property type="protein sequence ID" value="CCV63996.1"/>
    <property type="molecule type" value="Genomic_DNA"/>
</dbReference>
<evidence type="ECO:0000256" key="2">
    <source>
        <dbReference type="SAM" id="SignalP"/>
    </source>
</evidence>
<evidence type="ECO:0000256" key="1">
    <source>
        <dbReference type="ARBA" id="ARBA00022729"/>
    </source>
</evidence>
<evidence type="ECO:0000313" key="4">
    <source>
        <dbReference type="EMBL" id="CCV63996.1"/>
    </source>
</evidence>
<sequence>MKKVLSLFAVLIAAVILVACNKAQGFDFEKGYIVVGMEADYPPFNWEEGTSNDYNHPIYGTDRFVAGYDVNVAKKIANDLGLELRIKSVPWGSLVPALTTGEIDLIVAGMSPTEDRKISVNFTNPYYISNHVVVVKSSGSYADITQIGQLNNAKGVGQIGTIYADLVDFTAQKYGAVALPVRDTVPFIVNDIIGGSADFTIVEKPVALGMIKANAELKIVLDVQENIFEVSNEDRELSIGVRKGDDDLLNRVNAILEKIDANQRTTWMEQAVNNSAE</sequence>
<dbReference type="HOGENOM" id="CLU_019602_18_2_14"/>
<dbReference type="Pfam" id="PF00497">
    <property type="entry name" value="SBP_bac_3"/>
    <property type="match status" value="1"/>
</dbReference>
<dbReference type="PANTHER" id="PTHR35936:SF19">
    <property type="entry name" value="AMINO-ACID-BINDING PROTEIN YXEM-RELATED"/>
    <property type="match status" value="1"/>
</dbReference>
<dbReference type="RefSeq" id="WP_026657003.1">
    <property type="nucleotide sequence ID" value="NC_022538.1"/>
</dbReference>
<organism evidence="4 5">
    <name type="scientific">Alteracholeplasma palmae (strain ATCC 49389 / J233)</name>
    <name type="common">Acholeplasma palmae</name>
    <dbReference type="NCBI Taxonomy" id="1318466"/>
    <lineage>
        <taxon>Bacteria</taxon>
        <taxon>Bacillati</taxon>
        <taxon>Mycoplasmatota</taxon>
        <taxon>Mollicutes</taxon>
        <taxon>Acholeplasmatales</taxon>
        <taxon>Acholeplasmataceae</taxon>
        <taxon>Acholeplasma</taxon>
    </lineage>
</organism>
<feature type="chain" id="PRO_5004651555" evidence="2">
    <location>
        <begin position="26"/>
        <end position="277"/>
    </location>
</feature>
<evidence type="ECO:0000313" key="5">
    <source>
        <dbReference type="Proteomes" id="UP000032740"/>
    </source>
</evidence>
<dbReference type="Proteomes" id="UP000032740">
    <property type="component" value="Chromosome"/>
</dbReference>
<evidence type="ECO:0000259" key="3">
    <source>
        <dbReference type="SMART" id="SM00062"/>
    </source>
</evidence>
<dbReference type="PROSITE" id="PS51257">
    <property type="entry name" value="PROKAR_LIPOPROTEIN"/>
    <property type="match status" value="1"/>
</dbReference>
<reference evidence="4 5" key="1">
    <citation type="journal article" date="2013" name="J. Mol. Microbiol. Biotechnol.">
        <title>Analysis of the Complete Genomes of Acholeplasma brassicae , A. palmae and A. laidlawii and Their Comparison to the Obligate Parasites from ' Candidatus Phytoplasma'.</title>
        <authorList>
            <person name="Kube M."/>
            <person name="Siewert C."/>
            <person name="Migdoll A.M."/>
            <person name="Duduk B."/>
            <person name="Holz S."/>
            <person name="Rabus R."/>
            <person name="Seemuller E."/>
            <person name="Mitrovic J."/>
            <person name="Muller I."/>
            <person name="Buttner C."/>
            <person name="Reinhardt R."/>
        </authorList>
    </citation>
    <scope>NUCLEOTIDE SEQUENCE [LARGE SCALE GENOMIC DNA]</scope>
    <source>
        <strain evidence="4 5">J233</strain>
    </source>
</reference>
<dbReference type="KEGG" id="apal:BN85404190"/>
<gene>
    <name evidence="4" type="ORF">BN85404190</name>
</gene>
<dbReference type="AlphaFoldDB" id="U4KRA7"/>
<feature type="signal peptide" evidence="2">
    <location>
        <begin position="1"/>
        <end position="25"/>
    </location>
</feature>
<dbReference type="OrthoDB" id="9811552at2"/>
<keyword evidence="5" id="KW-1185">Reference proteome</keyword>
<protein>
    <submittedName>
        <fullName evidence="4">Amino acid ABC transporter (Glutamate), amino acid-binding/permease protein</fullName>
    </submittedName>
</protein>
<accession>U4KRA7</accession>
<dbReference type="SMART" id="SM00062">
    <property type="entry name" value="PBPb"/>
    <property type="match status" value="1"/>
</dbReference>
<dbReference type="InterPro" id="IPR001638">
    <property type="entry name" value="Solute-binding_3/MltF_N"/>
</dbReference>
<keyword evidence="1 2" id="KW-0732">Signal</keyword>
<dbReference type="PANTHER" id="PTHR35936">
    <property type="entry name" value="MEMBRANE-BOUND LYTIC MUREIN TRANSGLYCOSYLASE F"/>
    <property type="match status" value="1"/>
</dbReference>